<evidence type="ECO:0000313" key="9">
    <source>
        <dbReference type="Proteomes" id="UP000626092"/>
    </source>
</evidence>
<feature type="domain" description="NB-ARC" evidence="5">
    <location>
        <begin position="142"/>
        <end position="230"/>
    </location>
</feature>
<dbReference type="PRINTS" id="PR00364">
    <property type="entry name" value="DISEASERSIST"/>
</dbReference>
<dbReference type="SUPFAM" id="SSF52540">
    <property type="entry name" value="P-loop containing nucleoside triphosphate hydrolases"/>
    <property type="match status" value="1"/>
</dbReference>
<feature type="domain" description="Disease resistance N-terminal" evidence="6">
    <location>
        <begin position="17"/>
        <end position="92"/>
    </location>
</feature>
<accession>A0A834H1Y8</accession>
<dbReference type="InterPro" id="IPR032675">
    <property type="entry name" value="LRR_dom_sf"/>
</dbReference>
<dbReference type="GO" id="GO:0043531">
    <property type="term" value="F:ADP binding"/>
    <property type="evidence" value="ECO:0007669"/>
    <property type="project" value="InterPro"/>
</dbReference>
<keyword evidence="9" id="KW-1185">Reference proteome</keyword>
<dbReference type="Gene3D" id="3.40.50.300">
    <property type="entry name" value="P-loop containing nucleotide triphosphate hydrolases"/>
    <property type="match status" value="1"/>
</dbReference>
<feature type="domain" description="Disease resistance R13L4/SHOC-2-like LRR" evidence="7">
    <location>
        <begin position="275"/>
        <end position="384"/>
    </location>
</feature>
<evidence type="ECO:0000259" key="6">
    <source>
        <dbReference type="Pfam" id="PF18052"/>
    </source>
</evidence>
<dbReference type="Pfam" id="PF00931">
    <property type="entry name" value="NB-ARC"/>
    <property type="match status" value="1"/>
</dbReference>
<dbReference type="InterPro" id="IPR055414">
    <property type="entry name" value="LRR_R13L4/SHOC2-like"/>
</dbReference>
<reference evidence="8" key="1">
    <citation type="submission" date="2019-11" db="EMBL/GenBank/DDBJ databases">
        <authorList>
            <person name="Liu Y."/>
            <person name="Hou J."/>
            <person name="Li T.-Q."/>
            <person name="Guan C.-H."/>
            <person name="Wu X."/>
            <person name="Wu H.-Z."/>
            <person name="Ling F."/>
            <person name="Zhang R."/>
            <person name="Shi X.-G."/>
            <person name="Ren J.-P."/>
            <person name="Chen E.-F."/>
            <person name="Sun J.-M."/>
        </authorList>
    </citation>
    <scope>NUCLEOTIDE SEQUENCE</scope>
    <source>
        <strain evidence="8">Adult_tree_wgs_1</strain>
        <tissue evidence="8">Leaves</tissue>
    </source>
</reference>
<name>A0A834H1Y8_RHOSS</name>
<sequence>MEVAIIGGIIATTGELATNRIIKESSRFSGVREDLNWIETEMRRIQSYLEDAEAKQFRTKGVSNFIREIQDLAYEVEDIIDRYFANISLMSRTRWKRLLDFRNMRIAQGFAKEASRSCEEDTWDPRQSFPHLDEPNVVGFDDMIKSLVHKVLDKDLHHRVVSIIGFPGLGKTTLARKVYNSARKSKVYILCRRRFYCAAWICVSERLNVKTLLQDIAKQVGLKKEKIEHNVRRVAIHGYETDHYPALYQKTSSLRAMFCFVRRYPWNGNANKNLLRDSKFLRVLSVEEGNGITRSVLTDICNLRQLTYLKLGFPFVIVGLPHAISNLKSLLTLDVREVRIVSLPNVIWIEISLPKLQTLYGLPGDLFKADWLHKLTSLRTLRVNLKKKDIIGLLSDAAPISHKLEELSLIGYIEHPPTSLNFSRYDNLSELRIESVKLNELSHDKLPPNLTELTLVRTQLMTDPTDALKKLEKLKFLKLGSDSYLGKELVCSGEPDSFPQLEVLEMEYLTNLEVVAVGVGGMPRLRDFRILHCSPETRIPHRVRMVMSIIEPIRS</sequence>
<dbReference type="Gene3D" id="1.20.5.4130">
    <property type="match status" value="1"/>
</dbReference>
<dbReference type="InterPro" id="IPR038005">
    <property type="entry name" value="RX-like_CC"/>
</dbReference>
<keyword evidence="4" id="KW-0067">ATP-binding</keyword>
<dbReference type="InterPro" id="IPR027417">
    <property type="entry name" value="P-loop_NTPase"/>
</dbReference>
<dbReference type="PANTHER" id="PTHR19338:SF44">
    <property type="entry name" value="NB-ARC DOMAIN-CONTAINING PROTEIN"/>
    <property type="match status" value="1"/>
</dbReference>
<dbReference type="CDD" id="cd14798">
    <property type="entry name" value="RX-CC_like"/>
    <property type="match status" value="1"/>
</dbReference>
<dbReference type="OrthoDB" id="1534087at2759"/>
<keyword evidence="1" id="KW-0677">Repeat</keyword>
<evidence type="ECO:0000256" key="1">
    <source>
        <dbReference type="ARBA" id="ARBA00022737"/>
    </source>
</evidence>
<evidence type="ECO:0000259" key="5">
    <source>
        <dbReference type="Pfam" id="PF00931"/>
    </source>
</evidence>
<evidence type="ECO:0000259" key="7">
    <source>
        <dbReference type="Pfam" id="PF23598"/>
    </source>
</evidence>
<keyword evidence="2" id="KW-0547">Nucleotide-binding</keyword>
<dbReference type="PANTHER" id="PTHR19338">
    <property type="entry name" value="TRANSLOCASE OF INNER MITOCHONDRIAL MEMBRANE 13 HOMOLOG"/>
    <property type="match status" value="1"/>
</dbReference>
<comment type="caution">
    <text evidence="8">The sequence shown here is derived from an EMBL/GenBank/DDBJ whole genome shotgun (WGS) entry which is preliminary data.</text>
</comment>
<proteinExistence type="predicted"/>
<dbReference type="InterPro" id="IPR041118">
    <property type="entry name" value="Rx_N"/>
</dbReference>
<evidence type="ECO:0000256" key="3">
    <source>
        <dbReference type="ARBA" id="ARBA00022821"/>
    </source>
</evidence>
<dbReference type="AlphaFoldDB" id="A0A834H1Y8"/>
<gene>
    <name evidence="8" type="ORF">RHSIM_Rhsim05G0157600</name>
</gene>
<dbReference type="GO" id="GO:0005524">
    <property type="term" value="F:ATP binding"/>
    <property type="evidence" value="ECO:0007669"/>
    <property type="project" value="UniProtKB-KW"/>
</dbReference>
<dbReference type="Gene3D" id="3.80.10.10">
    <property type="entry name" value="Ribonuclease Inhibitor"/>
    <property type="match status" value="1"/>
</dbReference>
<dbReference type="SUPFAM" id="SSF52058">
    <property type="entry name" value="L domain-like"/>
    <property type="match status" value="1"/>
</dbReference>
<evidence type="ECO:0000313" key="8">
    <source>
        <dbReference type="EMBL" id="KAF7143301.1"/>
    </source>
</evidence>
<dbReference type="EMBL" id="WJXA01000005">
    <property type="protein sequence ID" value="KAF7143301.1"/>
    <property type="molecule type" value="Genomic_DNA"/>
</dbReference>
<keyword evidence="3" id="KW-0611">Plant defense</keyword>
<dbReference type="Pfam" id="PF23598">
    <property type="entry name" value="LRR_14"/>
    <property type="match status" value="1"/>
</dbReference>
<dbReference type="GO" id="GO:0051707">
    <property type="term" value="P:response to other organism"/>
    <property type="evidence" value="ECO:0007669"/>
    <property type="project" value="UniProtKB-ARBA"/>
</dbReference>
<dbReference type="Pfam" id="PF18052">
    <property type="entry name" value="Rx_N"/>
    <property type="match status" value="1"/>
</dbReference>
<evidence type="ECO:0000256" key="4">
    <source>
        <dbReference type="ARBA" id="ARBA00022840"/>
    </source>
</evidence>
<dbReference type="InterPro" id="IPR002182">
    <property type="entry name" value="NB-ARC"/>
</dbReference>
<dbReference type="Proteomes" id="UP000626092">
    <property type="component" value="Unassembled WGS sequence"/>
</dbReference>
<organism evidence="8 9">
    <name type="scientific">Rhododendron simsii</name>
    <name type="common">Sims's rhododendron</name>
    <dbReference type="NCBI Taxonomy" id="118357"/>
    <lineage>
        <taxon>Eukaryota</taxon>
        <taxon>Viridiplantae</taxon>
        <taxon>Streptophyta</taxon>
        <taxon>Embryophyta</taxon>
        <taxon>Tracheophyta</taxon>
        <taxon>Spermatophyta</taxon>
        <taxon>Magnoliopsida</taxon>
        <taxon>eudicotyledons</taxon>
        <taxon>Gunneridae</taxon>
        <taxon>Pentapetalae</taxon>
        <taxon>asterids</taxon>
        <taxon>Ericales</taxon>
        <taxon>Ericaceae</taxon>
        <taxon>Ericoideae</taxon>
        <taxon>Rhodoreae</taxon>
        <taxon>Rhododendron</taxon>
    </lineage>
</organism>
<protein>
    <submittedName>
        <fullName evidence="8">Uncharacterized protein</fullName>
    </submittedName>
</protein>
<dbReference type="GO" id="GO:0006952">
    <property type="term" value="P:defense response"/>
    <property type="evidence" value="ECO:0007669"/>
    <property type="project" value="UniProtKB-KW"/>
</dbReference>
<evidence type="ECO:0000256" key="2">
    <source>
        <dbReference type="ARBA" id="ARBA00022741"/>
    </source>
</evidence>